<dbReference type="Gene3D" id="3.30.429.10">
    <property type="entry name" value="Macrophage Migration Inhibitory Factor"/>
    <property type="match status" value="1"/>
</dbReference>
<evidence type="ECO:0000313" key="4">
    <source>
        <dbReference type="Proteomes" id="UP000295506"/>
    </source>
</evidence>
<proteinExistence type="predicted"/>
<evidence type="ECO:0000313" key="3">
    <source>
        <dbReference type="Proteomes" id="UP000055611"/>
    </source>
</evidence>
<dbReference type="InterPro" id="IPR037479">
    <property type="entry name" value="Tauto_MSAD"/>
</dbReference>
<dbReference type="PANTHER" id="PTHR38460:SF1">
    <property type="entry name" value="TAUTOMERASE YOLI-RELATED"/>
    <property type="match status" value="1"/>
</dbReference>
<dbReference type="EMBL" id="CP014206">
    <property type="protein sequence ID" value="AMK10421.1"/>
    <property type="molecule type" value="Genomic_DNA"/>
</dbReference>
<dbReference type="OrthoDB" id="9804765at2"/>
<dbReference type="PANTHER" id="PTHR38460">
    <property type="entry name" value="TAUTOMERASE YOLI-RELATED"/>
    <property type="match status" value="1"/>
</dbReference>
<reference evidence="2 4" key="2">
    <citation type="submission" date="2019-03" db="EMBL/GenBank/DDBJ databases">
        <title>Genomic Encyclopedia of Type Strains, Phase IV (KMG-IV): sequencing the most valuable type-strain genomes for metagenomic binning, comparative biology and taxonomic classification.</title>
        <authorList>
            <person name="Goeker M."/>
        </authorList>
    </citation>
    <scope>NUCLEOTIDE SEQUENCE [LARGE SCALE GENOMIC DNA]</scope>
    <source>
        <strain evidence="2 4">DSM 101483</strain>
    </source>
</reference>
<dbReference type="EMBL" id="SOBK01000004">
    <property type="protein sequence ID" value="TDT89188.1"/>
    <property type="molecule type" value="Genomic_DNA"/>
</dbReference>
<dbReference type="KEGG" id="dej:AWY79_04460"/>
<dbReference type="Proteomes" id="UP000295506">
    <property type="component" value="Unassembled WGS sequence"/>
</dbReference>
<protein>
    <submittedName>
        <fullName evidence="2">Phenylpyruvate tautomerase PptA (4-oxalocrotonate tautomerase family)</fullName>
    </submittedName>
</protein>
<dbReference type="RefSeq" id="WP_066800870.1">
    <property type="nucleotide sequence ID" value="NZ_CP014206.1"/>
</dbReference>
<evidence type="ECO:0000313" key="1">
    <source>
        <dbReference type="EMBL" id="AMK10421.1"/>
    </source>
</evidence>
<sequence length="127" mass="14062">MPLIKLTMRSGRTAGQKRRIMDGVHAALVDALRIPENDRFQFVNEIPEGNWDCPERPDRVLVEIKLFAGRSLEAKRALYAAVTANLEACGVDPLDVFVVLSDEPLENWGIRGGQAACDLDLGFKVNV</sequence>
<gene>
    <name evidence="1" type="ORF">AWY79_04460</name>
    <name evidence="2" type="ORF">EDC59_104181</name>
</gene>
<dbReference type="InterPro" id="IPR014347">
    <property type="entry name" value="Tautomerase/MIF_sf"/>
</dbReference>
<dbReference type="AlphaFoldDB" id="A0A126QKE7"/>
<keyword evidence="3" id="KW-1185">Reference proteome</keyword>
<dbReference type="SUPFAM" id="SSF55331">
    <property type="entry name" value="Tautomerase/MIF"/>
    <property type="match status" value="1"/>
</dbReference>
<name>A0A126QKE7_9BACT</name>
<reference evidence="1 3" key="1">
    <citation type="journal article" date="2016" name="Front. Microbiol.">
        <title>Genome Sequence of the Piezophilic, Mesophilic Sulfate-Reducing Bacterium Desulfovibrio indicus J2T.</title>
        <authorList>
            <person name="Cao J."/>
            <person name="Maignien L."/>
            <person name="Shao Z."/>
            <person name="Alain K."/>
            <person name="Jebbar M."/>
        </authorList>
    </citation>
    <scope>NUCLEOTIDE SEQUENCE [LARGE SCALE GENOMIC DNA]</scope>
    <source>
        <strain evidence="1 3">J2</strain>
    </source>
</reference>
<evidence type="ECO:0000313" key="2">
    <source>
        <dbReference type="EMBL" id="TDT89188.1"/>
    </source>
</evidence>
<organism evidence="2 4">
    <name type="scientific">Pseudodesulfovibrio indicus</name>
    <dbReference type="NCBI Taxonomy" id="1716143"/>
    <lineage>
        <taxon>Bacteria</taxon>
        <taxon>Pseudomonadati</taxon>
        <taxon>Thermodesulfobacteriota</taxon>
        <taxon>Desulfovibrionia</taxon>
        <taxon>Desulfovibrionales</taxon>
        <taxon>Desulfovibrionaceae</taxon>
    </lineage>
</organism>
<dbReference type="Pfam" id="PF14552">
    <property type="entry name" value="Tautomerase_2"/>
    <property type="match status" value="1"/>
</dbReference>
<accession>A0A126QKE7</accession>
<dbReference type="Proteomes" id="UP000055611">
    <property type="component" value="Chromosome"/>
</dbReference>